<protein>
    <submittedName>
        <fullName evidence="2">5338_t:CDS:1</fullName>
    </submittedName>
</protein>
<feature type="compositionally biased region" description="Polar residues" evidence="1">
    <location>
        <begin position="1"/>
        <end position="31"/>
    </location>
</feature>
<dbReference type="AlphaFoldDB" id="A0A9N9HN12"/>
<dbReference type="OrthoDB" id="10555808at2759"/>
<feature type="non-terminal residue" evidence="2">
    <location>
        <position position="1"/>
    </location>
</feature>
<evidence type="ECO:0000256" key="1">
    <source>
        <dbReference type="SAM" id="MobiDB-lite"/>
    </source>
</evidence>
<organism evidence="2 3">
    <name type="scientific">Ambispora leptoticha</name>
    <dbReference type="NCBI Taxonomy" id="144679"/>
    <lineage>
        <taxon>Eukaryota</taxon>
        <taxon>Fungi</taxon>
        <taxon>Fungi incertae sedis</taxon>
        <taxon>Mucoromycota</taxon>
        <taxon>Glomeromycotina</taxon>
        <taxon>Glomeromycetes</taxon>
        <taxon>Archaeosporales</taxon>
        <taxon>Ambisporaceae</taxon>
        <taxon>Ambispora</taxon>
    </lineage>
</organism>
<feature type="region of interest" description="Disordered" evidence="1">
    <location>
        <begin position="1"/>
        <end position="55"/>
    </location>
</feature>
<keyword evidence="3" id="KW-1185">Reference proteome</keyword>
<accession>A0A9N9HN12</accession>
<gene>
    <name evidence="2" type="ORF">ALEPTO_LOCUS11441</name>
</gene>
<comment type="caution">
    <text evidence="2">The sequence shown here is derived from an EMBL/GenBank/DDBJ whole genome shotgun (WGS) entry which is preliminary data.</text>
</comment>
<evidence type="ECO:0000313" key="2">
    <source>
        <dbReference type="EMBL" id="CAG8697375.1"/>
    </source>
</evidence>
<proteinExistence type="predicted"/>
<evidence type="ECO:0000313" key="3">
    <source>
        <dbReference type="Proteomes" id="UP000789508"/>
    </source>
</evidence>
<dbReference type="EMBL" id="CAJVPS010018418">
    <property type="protein sequence ID" value="CAG8697375.1"/>
    <property type="molecule type" value="Genomic_DNA"/>
</dbReference>
<reference evidence="2" key="1">
    <citation type="submission" date="2021-06" db="EMBL/GenBank/DDBJ databases">
        <authorList>
            <person name="Kallberg Y."/>
            <person name="Tangrot J."/>
            <person name="Rosling A."/>
        </authorList>
    </citation>
    <scope>NUCLEOTIDE SEQUENCE</scope>
    <source>
        <strain evidence="2">FL130A</strain>
    </source>
</reference>
<name>A0A9N9HN12_9GLOM</name>
<dbReference type="Proteomes" id="UP000789508">
    <property type="component" value="Unassembled WGS sequence"/>
</dbReference>
<sequence>TEKVDASTTTCTSAQIPQLPRNNSNIETTTLSPPPLHPKGPRKEKISVPSNTRAVPSIPAQPVFQMEFENVEAAQLYIMNRKPTFDEEVFMPTPSAPHWKQFDS</sequence>